<feature type="compositionally biased region" description="Acidic residues" evidence="1">
    <location>
        <begin position="59"/>
        <end position="68"/>
    </location>
</feature>
<dbReference type="OrthoDB" id="1976337at2"/>
<dbReference type="SMART" id="SM00909">
    <property type="entry name" value="Germane"/>
    <property type="match status" value="1"/>
</dbReference>
<name>B0N9Q5_CLOS5</name>
<gene>
    <name evidence="2" type="ORF">HDCHBGLK_03611</name>
</gene>
<dbReference type="Pfam" id="PF10646">
    <property type="entry name" value="Germane"/>
    <property type="match status" value="1"/>
</dbReference>
<evidence type="ECO:0000313" key="2">
    <source>
        <dbReference type="EMBL" id="QBF76194.1"/>
    </source>
</evidence>
<evidence type="ECO:0000256" key="1">
    <source>
        <dbReference type="SAM" id="MobiDB-lite"/>
    </source>
</evidence>
<feature type="region of interest" description="Disordered" evidence="1">
    <location>
        <begin position="25"/>
        <end position="70"/>
    </location>
</feature>
<accession>B0N9Q5</accession>
<feature type="compositionally biased region" description="Basic and acidic residues" evidence="1">
    <location>
        <begin position="32"/>
        <end position="58"/>
    </location>
</feature>
<dbReference type="AlphaFoldDB" id="B0N9Q5"/>
<proteinExistence type="predicted"/>
<protein>
    <submittedName>
        <fullName evidence="2">Uncharacterized protein</fullName>
    </submittedName>
</protein>
<dbReference type="eggNOG" id="COG5401">
    <property type="taxonomic scope" value="Bacteria"/>
</dbReference>
<organism evidence="2 3">
    <name type="scientific">Clostridium scindens (strain ATCC 35704 / DSM 5676 / VPI 13733 / 19)</name>
    <dbReference type="NCBI Taxonomy" id="411468"/>
    <lineage>
        <taxon>Bacteria</taxon>
        <taxon>Bacillati</taxon>
        <taxon>Bacillota</taxon>
        <taxon>Clostridia</taxon>
        <taxon>Lachnospirales</taxon>
        <taxon>Lachnospiraceae</taxon>
    </lineage>
</organism>
<dbReference type="RefSeq" id="WP_004605734.1">
    <property type="nucleotide sequence ID" value="NZ_CP036170.1"/>
</dbReference>
<dbReference type="STRING" id="411468.CLOSCI_00167"/>
<reference evidence="2 3" key="1">
    <citation type="journal article" date="2019" name="Appl. Environ. Microbiol.">
        <title>Clostridium scindens ATCC 35704: integration of nutritional requirements, the complete genome sequence, and global transcriptional responses to bile acids.</title>
        <authorList>
            <person name="Devendran S."/>
            <person name="Shrestha R."/>
            <person name="Alves J.M.P."/>
            <person name="Wolf P.G."/>
            <person name="Ly L."/>
            <person name="Hernandez A.G."/>
            <person name="Mendez-Garcia C."/>
            <person name="Inboden A."/>
            <person name="Wiley J."/>
            <person name="Paul O."/>
            <person name="Allen A."/>
            <person name="Springer E."/>
            <person name="Wright C.L."/>
            <person name="Fields C.J."/>
            <person name="Daniel S.L."/>
            <person name="Ridlon J.M."/>
        </authorList>
    </citation>
    <scope>NUCLEOTIDE SEQUENCE [LARGE SCALE GENOMIC DNA]</scope>
    <source>
        <strain evidence="2 3">ATCC 35704</strain>
    </source>
</reference>
<sequence length="201" mass="22257">MRLKRILGIILIIFVMCLTACNKGNNSSSPKQVEKENELEKFNESQEKKPANNERQDNIEEEVTDEIVNDEKDTKDSELITIYFSNDDATSFVSEEVQIDALTPEAVLNALISKGAVAADVQIQAFNTVTVDNKPSVEIDFNPAFSTFVTNMGSTGEYFAIGSVCNTFLNAYNCEQIKITVEGQTLTTGHAEYPGYLTAFE</sequence>
<dbReference type="HOGENOM" id="CLU_080926_2_0_9"/>
<keyword evidence="3" id="KW-1185">Reference proteome</keyword>
<dbReference type="GeneID" id="62697785"/>
<dbReference type="InterPro" id="IPR019606">
    <property type="entry name" value="GerMN"/>
</dbReference>
<dbReference type="KEGG" id="csci:HDCHBGLK_03611"/>
<evidence type="ECO:0000313" key="3">
    <source>
        <dbReference type="Proteomes" id="UP000289664"/>
    </source>
</evidence>
<dbReference type="EMBL" id="CP036170">
    <property type="protein sequence ID" value="QBF76194.1"/>
    <property type="molecule type" value="Genomic_DNA"/>
</dbReference>
<dbReference type="Proteomes" id="UP000289664">
    <property type="component" value="Chromosome"/>
</dbReference>